<evidence type="ECO:0000256" key="4">
    <source>
        <dbReference type="ARBA" id="ARBA00022833"/>
    </source>
</evidence>
<keyword evidence="3" id="KW-0863">Zinc-finger</keyword>
<keyword evidence="2" id="KW-0479">Metal-binding</keyword>
<evidence type="ECO:0000256" key="5">
    <source>
        <dbReference type="ARBA" id="ARBA00023125"/>
    </source>
</evidence>
<dbReference type="SUPFAM" id="SSF50249">
    <property type="entry name" value="Nucleic acid-binding proteins"/>
    <property type="match status" value="1"/>
</dbReference>
<proteinExistence type="inferred from homology"/>
<dbReference type="CDD" id="cd04474">
    <property type="entry name" value="RPA1_DBD_A"/>
    <property type="match status" value="1"/>
</dbReference>
<evidence type="ECO:0000256" key="3">
    <source>
        <dbReference type="ARBA" id="ARBA00022771"/>
    </source>
</evidence>
<feature type="non-terminal residue" evidence="6">
    <location>
        <position position="158"/>
    </location>
</feature>
<feature type="non-terminal residue" evidence="6">
    <location>
        <position position="1"/>
    </location>
</feature>
<evidence type="ECO:0000313" key="7">
    <source>
        <dbReference type="Proteomes" id="UP000265520"/>
    </source>
</evidence>
<name>A0A392NKW1_9FABA</name>
<dbReference type="Proteomes" id="UP000265520">
    <property type="component" value="Unassembled WGS sequence"/>
</dbReference>
<organism evidence="6 7">
    <name type="scientific">Trifolium medium</name>
    <dbReference type="NCBI Taxonomy" id="97028"/>
    <lineage>
        <taxon>Eukaryota</taxon>
        <taxon>Viridiplantae</taxon>
        <taxon>Streptophyta</taxon>
        <taxon>Embryophyta</taxon>
        <taxon>Tracheophyta</taxon>
        <taxon>Spermatophyta</taxon>
        <taxon>Magnoliopsida</taxon>
        <taxon>eudicotyledons</taxon>
        <taxon>Gunneridae</taxon>
        <taxon>Pentapetalae</taxon>
        <taxon>rosids</taxon>
        <taxon>fabids</taxon>
        <taxon>Fabales</taxon>
        <taxon>Fabaceae</taxon>
        <taxon>Papilionoideae</taxon>
        <taxon>50 kb inversion clade</taxon>
        <taxon>NPAAA clade</taxon>
        <taxon>Hologalegina</taxon>
        <taxon>IRL clade</taxon>
        <taxon>Trifolieae</taxon>
        <taxon>Trifolium</taxon>
    </lineage>
</organism>
<dbReference type="GO" id="GO:0008270">
    <property type="term" value="F:zinc ion binding"/>
    <property type="evidence" value="ECO:0007669"/>
    <property type="project" value="UniProtKB-KW"/>
</dbReference>
<sequence>IIMVLNMESIIPDCEIIGNPKSFVDSELPVQKALCDNTVQSSSSGNNNNLAAQNRGSNVQNFRPTVQPAYKPPPVYKGRGAVVKNEAPAHVIPIAALNPYQGRWAIKARVTAKGDLRRYNNARGDGKVFSFDLLDSDGGEIRVTCFNAIVDRFYDAIE</sequence>
<evidence type="ECO:0000313" key="6">
    <source>
        <dbReference type="EMBL" id="MCH99104.1"/>
    </source>
</evidence>
<dbReference type="FunFam" id="2.40.50.140:FF:000041">
    <property type="entry name" value="Replication protein A subunit"/>
    <property type="match status" value="1"/>
</dbReference>
<dbReference type="AlphaFoldDB" id="A0A392NKW1"/>
<comment type="similarity">
    <text evidence="1">Belongs to the replication factor A protein 1 family.</text>
</comment>
<dbReference type="EMBL" id="LXQA010039385">
    <property type="protein sequence ID" value="MCH99104.1"/>
    <property type="molecule type" value="Genomic_DNA"/>
</dbReference>
<reference evidence="6 7" key="1">
    <citation type="journal article" date="2018" name="Front. Plant Sci.">
        <title>Red Clover (Trifolium pratense) and Zigzag Clover (T. medium) - A Picture of Genomic Similarities and Differences.</title>
        <authorList>
            <person name="Dluhosova J."/>
            <person name="Istvanek J."/>
            <person name="Nedelnik J."/>
            <person name="Repkova J."/>
        </authorList>
    </citation>
    <scope>NUCLEOTIDE SEQUENCE [LARGE SCALE GENOMIC DNA]</scope>
    <source>
        <strain evidence="7">cv. 10/8</strain>
        <tissue evidence="6">Leaf</tissue>
    </source>
</reference>
<dbReference type="Gene3D" id="2.40.50.140">
    <property type="entry name" value="Nucleic acid-binding proteins"/>
    <property type="match status" value="1"/>
</dbReference>
<protein>
    <submittedName>
        <fullName evidence="6">Replication protein A 70 kDa dna-binding subunit-like</fullName>
    </submittedName>
</protein>
<keyword evidence="5 6" id="KW-0238">DNA-binding</keyword>
<evidence type="ECO:0000256" key="1">
    <source>
        <dbReference type="ARBA" id="ARBA00005690"/>
    </source>
</evidence>
<accession>A0A392NKW1</accession>
<keyword evidence="4" id="KW-0862">Zinc</keyword>
<keyword evidence="7" id="KW-1185">Reference proteome</keyword>
<dbReference type="InterPro" id="IPR012340">
    <property type="entry name" value="NA-bd_OB-fold"/>
</dbReference>
<evidence type="ECO:0000256" key="2">
    <source>
        <dbReference type="ARBA" id="ARBA00022723"/>
    </source>
</evidence>
<comment type="caution">
    <text evidence="6">The sequence shown here is derived from an EMBL/GenBank/DDBJ whole genome shotgun (WGS) entry which is preliminary data.</text>
</comment>
<dbReference type="GO" id="GO:0003677">
    <property type="term" value="F:DNA binding"/>
    <property type="evidence" value="ECO:0007669"/>
    <property type="project" value="UniProtKB-KW"/>
</dbReference>